<evidence type="ECO:0000256" key="8">
    <source>
        <dbReference type="ARBA" id="ARBA00023211"/>
    </source>
</evidence>
<evidence type="ECO:0000256" key="7">
    <source>
        <dbReference type="ARBA" id="ARBA00023134"/>
    </source>
</evidence>
<protein>
    <recommendedName>
        <fullName evidence="2">3'-phosphate/5'-hydroxy nucleic acid ligase</fullName>
        <ecNumber evidence="2">6.5.1.8</ecNumber>
    </recommendedName>
</protein>
<evidence type="ECO:0000256" key="9">
    <source>
        <dbReference type="ARBA" id="ARBA00047746"/>
    </source>
</evidence>
<sequence>MIEIKGTHNNAVVYTDTIEDTAKSQVEQLCSLPFLQDTKIRMMPDLHAGKGCTVGTTMTITDKVVPNFVGVDLGCGMICAKLDTTKEKVDFAKLDKTIKKNVPSGTRIRQKEHRNTIEIPFEEVSAPINEQRARLSLGTLGGGNHFIELNEGEDGSIYLVIHSGSRNLGKQIAEHYQQVASDALGNSVSRDLAYVEGDNMKDYLYDLSIAQKYAAFNRKTMVDVICRGMNWSVQSEFDTIHNYIDLDNMILRKGAISAQNGEIVIIPMNMRDGSLICRGKGNPEWNYSGPHGAGRLMSRSQARKQVALEDFQASMEGIWSTSVVSSTVDESPFAYKAMKDILAHIDETVDVLEVIKPIYNYKAH</sequence>
<dbReference type="Proteomes" id="UP000640786">
    <property type="component" value="Unassembled WGS sequence"/>
</dbReference>
<keyword evidence="3" id="KW-0436">Ligase</keyword>
<keyword evidence="8" id="KW-0464">Manganese</keyword>
<gene>
    <name evidence="10" type="ORF">H9650_12725</name>
</gene>
<dbReference type="RefSeq" id="WP_191697376.1">
    <property type="nucleotide sequence ID" value="NZ_JACSQO010000006.1"/>
</dbReference>
<keyword evidence="6" id="KW-0692">RNA repair</keyword>
<dbReference type="SUPFAM" id="SSF103365">
    <property type="entry name" value="Hypothetical protein PH1602"/>
    <property type="match status" value="1"/>
</dbReference>
<keyword evidence="7" id="KW-0342">GTP-binding</keyword>
<dbReference type="Pfam" id="PF01139">
    <property type="entry name" value="RtcB"/>
    <property type="match status" value="2"/>
</dbReference>
<accession>A0ABR8RB15</accession>
<dbReference type="EC" id="6.5.1.8" evidence="2"/>
<dbReference type="Gene3D" id="3.90.1860.10">
    <property type="entry name" value="tRNA-splicing ligase RtcB"/>
    <property type="match status" value="1"/>
</dbReference>
<comment type="cofactor">
    <cofactor evidence="1">
        <name>Mn(2+)</name>
        <dbReference type="ChEBI" id="CHEBI:29035"/>
    </cofactor>
</comment>
<keyword evidence="4" id="KW-0479">Metal-binding</keyword>
<dbReference type="PANTHER" id="PTHR43749:SF2">
    <property type="entry name" value="RNA-SPLICING LIGASE RTCB"/>
    <property type="match status" value="1"/>
</dbReference>
<proteinExistence type="predicted"/>
<evidence type="ECO:0000256" key="4">
    <source>
        <dbReference type="ARBA" id="ARBA00022723"/>
    </source>
</evidence>
<keyword evidence="5" id="KW-0547">Nucleotide-binding</keyword>
<dbReference type="EMBL" id="JACSQO010000006">
    <property type="protein sequence ID" value="MBD7944981.1"/>
    <property type="molecule type" value="Genomic_DNA"/>
</dbReference>
<dbReference type="InterPro" id="IPR052915">
    <property type="entry name" value="RtcB-like"/>
</dbReference>
<evidence type="ECO:0000256" key="5">
    <source>
        <dbReference type="ARBA" id="ARBA00022741"/>
    </source>
</evidence>
<dbReference type="InterPro" id="IPR036025">
    <property type="entry name" value="RtcB-like_sf"/>
</dbReference>
<name>A0ABR8RB15_9BACI</name>
<evidence type="ECO:0000256" key="2">
    <source>
        <dbReference type="ARBA" id="ARBA00012726"/>
    </source>
</evidence>
<comment type="caution">
    <text evidence="10">The sequence shown here is derived from an EMBL/GenBank/DDBJ whole genome shotgun (WGS) entry which is preliminary data.</text>
</comment>
<comment type="catalytic activity">
    <reaction evidence="9">
        <text>a 3'-end 3'-phospho-ribonucleotide-RNA + a 5'-end dephospho-ribonucleoside-RNA + GTP = a ribonucleotidyl-ribonucleotide-RNA + GMP + diphosphate</text>
        <dbReference type="Rhea" id="RHEA:68076"/>
        <dbReference type="Rhea" id="RHEA-COMP:10463"/>
        <dbReference type="Rhea" id="RHEA-COMP:13936"/>
        <dbReference type="Rhea" id="RHEA-COMP:17355"/>
        <dbReference type="ChEBI" id="CHEBI:33019"/>
        <dbReference type="ChEBI" id="CHEBI:37565"/>
        <dbReference type="ChEBI" id="CHEBI:58115"/>
        <dbReference type="ChEBI" id="CHEBI:83062"/>
        <dbReference type="ChEBI" id="CHEBI:138284"/>
        <dbReference type="ChEBI" id="CHEBI:173118"/>
        <dbReference type="EC" id="6.5.1.8"/>
    </reaction>
</comment>
<evidence type="ECO:0000256" key="6">
    <source>
        <dbReference type="ARBA" id="ARBA00022800"/>
    </source>
</evidence>
<keyword evidence="11" id="KW-1185">Reference proteome</keyword>
<evidence type="ECO:0000313" key="10">
    <source>
        <dbReference type="EMBL" id="MBD7944981.1"/>
    </source>
</evidence>
<evidence type="ECO:0000313" key="11">
    <source>
        <dbReference type="Proteomes" id="UP000640786"/>
    </source>
</evidence>
<evidence type="ECO:0000256" key="3">
    <source>
        <dbReference type="ARBA" id="ARBA00022598"/>
    </source>
</evidence>
<reference evidence="10 11" key="1">
    <citation type="submission" date="2020-08" db="EMBL/GenBank/DDBJ databases">
        <title>A Genomic Blueprint of the Chicken Gut Microbiome.</title>
        <authorList>
            <person name="Gilroy R."/>
            <person name="Ravi A."/>
            <person name="Getino M."/>
            <person name="Pursley I."/>
            <person name="Horton D.L."/>
            <person name="Alikhan N.-F."/>
            <person name="Baker D."/>
            <person name="Gharbi K."/>
            <person name="Hall N."/>
            <person name="Watson M."/>
            <person name="Adriaenssens E.M."/>
            <person name="Foster-Nyarko E."/>
            <person name="Jarju S."/>
            <person name="Secka A."/>
            <person name="Antonio M."/>
            <person name="Oren A."/>
            <person name="Chaudhuri R."/>
            <person name="La Ragione R.M."/>
            <person name="Hildebrand F."/>
            <person name="Pallen M.J."/>
        </authorList>
    </citation>
    <scope>NUCLEOTIDE SEQUENCE [LARGE SCALE GENOMIC DNA]</scope>
    <source>
        <strain evidence="10 11">Sa2BUA9</strain>
    </source>
</reference>
<dbReference type="InterPro" id="IPR001233">
    <property type="entry name" value="RtcB"/>
</dbReference>
<dbReference type="PANTHER" id="PTHR43749">
    <property type="entry name" value="RNA-SPLICING LIGASE RTCB"/>
    <property type="match status" value="1"/>
</dbReference>
<organism evidence="10 11">
    <name type="scientific">Psychrobacillus faecigallinarum</name>
    <dbReference type="NCBI Taxonomy" id="2762235"/>
    <lineage>
        <taxon>Bacteria</taxon>
        <taxon>Bacillati</taxon>
        <taxon>Bacillota</taxon>
        <taxon>Bacilli</taxon>
        <taxon>Bacillales</taxon>
        <taxon>Bacillaceae</taxon>
        <taxon>Psychrobacillus</taxon>
    </lineage>
</organism>
<evidence type="ECO:0000256" key="1">
    <source>
        <dbReference type="ARBA" id="ARBA00001936"/>
    </source>
</evidence>